<dbReference type="InterPro" id="IPR029063">
    <property type="entry name" value="SAM-dependent_MTases_sf"/>
</dbReference>
<dbReference type="SUPFAM" id="SSF53335">
    <property type="entry name" value="S-adenosyl-L-methionine-dependent methyltransferases"/>
    <property type="match status" value="1"/>
</dbReference>
<evidence type="ECO:0000256" key="1">
    <source>
        <dbReference type="ARBA" id="ARBA00022603"/>
    </source>
</evidence>
<dbReference type="PANTHER" id="PTHR12049">
    <property type="entry name" value="PROTEIN ARGININE METHYLTRANSFERASE NDUFAF7, MITOCHONDRIAL"/>
    <property type="match status" value="1"/>
</dbReference>
<keyword evidence="1 3" id="KW-0489">Methyltransferase</keyword>
<dbReference type="EMBL" id="JACIIU010000001">
    <property type="protein sequence ID" value="MBB6259919.1"/>
    <property type="molecule type" value="Genomic_DNA"/>
</dbReference>
<dbReference type="RefSeq" id="WP_184219284.1">
    <property type="nucleotide sequence ID" value="NZ_JACIIU010000001.1"/>
</dbReference>
<reference evidence="3 4" key="1">
    <citation type="submission" date="2020-08" db="EMBL/GenBank/DDBJ databases">
        <title>Genomic Encyclopedia of Type Strains, Phase IV (KMG-IV): sequencing the most valuable type-strain genomes for metagenomic binning, comparative biology and taxonomic classification.</title>
        <authorList>
            <person name="Goeker M."/>
        </authorList>
    </citation>
    <scope>NUCLEOTIDE SEQUENCE [LARGE SCALE GENOMIC DNA]</scope>
    <source>
        <strain evidence="3 4">DSM 22336</strain>
    </source>
</reference>
<organism evidence="3 4">
    <name type="scientific">Paenochrobactrum gallinarii</name>
    <dbReference type="NCBI Taxonomy" id="643673"/>
    <lineage>
        <taxon>Bacteria</taxon>
        <taxon>Pseudomonadati</taxon>
        <taxon>Pseudomonadota</taxon>
        <taxon>Alphaproteobacteria</taxon>
        <taxon>Hyphomicrobiales</taxon>
        <taxon>Brucellaceae</taxon>
        <taxon>Paenochrobactrum</taxon>
    </lineage>
</organism>
<dbReference type="GO" id="GO:0032259">
    <property type="term" value="P:methylation"/>
    <property type="evidence" value="ECO:0007669"/>
    <property type="project" value="UniProtKB-KW"/>
</dbReference>
<evidence type="ECO:0000313" key="3">
    <source>
        <dbReference type="EMBL" id="MBB6259919.1"/>
    </source>
</evidence>
<dbReference type="Gene3D" id="3.40.50.12710">
    <property type="match status" value="1"/>
</dbReference>
<proteinExistence type="predicted"/>
<accession>A0A841LW96</accession>
<keyword evidence="4" id="KW-1185">Reference proteome</keyword>
<sequence>MSSSSLAQRLKRRIEAQGPITVSEYMLACLGDREAGYYMVQEPFGAKGDFITAPEVSQMFGELIGVWCVSQWLAMGKPATFTLCEMGPGRGTLMKDLLRTAQQLSPEFIAAAHITMVETSPRLTDIQRQTLAPFKLPVTWTDDFQKLEKQPLIMVANELFDALPMRQYVKKQGRFHERVIALDENGAFIFTASNYSVDASLLPADHQSAPEGAIFEVAPARSGLMQQISDHIAQFEGSALLIDYGHLTQGYGDTLQAMLKHNFDDVFANPGAADITSHVDFFALKNIASQAGVNSATQTQGAFLLNMGLLDRAGQLGRGKSLAEQQQLQADVERLAAPDQMGNLFKVLSVSSSSIAPLPYDMPSSAVS</sequence>
<dbReference type="Proteomes" id="UP000555393">
    <property type="component" value="Unassembled WGS sequence"/>
</dbReference>
<comment type="caution">
    <text evidence="3">The sequence shown here is derived from an EMBL/GenBank/DDBJ whole genome shotgun (WGS) entry which is preliminary data.</text>
</comment>
<dbReference type="GO" id="GO:0035243">
    <property type="term" value="F:protein-arginine omega-N symmetric methyltransferase activity"/>
    <property type="evidence" value="ECO:0007669"/>
    <property type="project" value="TreeGrafter"/>
</dbReference>
<dbReference type="Pfam" id="PF02636">
    <property type="entry name" value="Methyltransf_28"/>
    <property type="match status" value="1"/>
</dbReference>
<evidence type="ECO:0000256" key="2">
    <source>
        <dbReference type="ARBA" id="ARBA00022679"/>
    </source>
</evidence>
<dbReference type="InterPro" id="IPR038375">
    <property type="entry name" value="NDUFAF7_sf"/>
</dbReference>
<keyword evidence="2 3" id="KW-0808">Transferase</keyword>
<evidence type="ECO:0000313" key="4">
    <source>
        <dbReference type="Proteomes" id="UP000555393"/>
    </source>
</evidence>
<name>A0A841LW96_9HYPH</name>
<protein>
    <submittedName>
        <fullName evidence="3">SAM-dependent MidA family methyltransferase</fullName>
    </submittedName>
</protein>
<gene>
    <name evidence="3" type="ORF">FHS77_000427</name>
</gene>
<dbReference type="PANTHER" id="PTHR12049:SF7">
    <property type="entry name" value="PROTEIN ARGININE METHYLTRANSFERASE NDUFAF7, MITOCHONDRIAL"/>
    <property type="match status" value="1"/>
</dbReference>
<dbReference type="AlphaFoldDB" id="A0A841LW96"/>
<dbReference type="InterPro" id="IPR003788">
    <property type="entry name" value="NDUFAF7"/>
</dbReference>